<organism evidence="2 3">
    <name type="scientific">Rhynchospora breviuscula</name>
    <dbReference type="NCBI Taxonomy" id="2022672"/>
    <lineage>
        <taxon>Eukaryota</taxon>
        <taxon>Viridiplantae</taxon>
        <taxon>Streptophyta</taxon>
        <taxon>Embryophyta</taxon>
        <taxon>Tracheophyta</taxon>
        <taxon>Spermatophyta</taxon>
        <taxon>Magnoliopsida</taxon>
        <taxon>Liliopsida</taxon>
        <taxon>Poales</taxon>
        <taxon>Cyperaceae</taxon>
        <taxon>Cyperoideae</taxon>
        <taxon>Rhynchosporeae</taxon>
        <taxon>Rhynchospora</taxon>
    </lineage>
</organism>
<dbReference type="PANTHER" id="PTHR24121:SF19">
    <property type="entry name" value="OS11G0247700 PROTEIN"/>
    <property type="match status" value="1"/>
</dbReference>
<dbReference type="SUPFAM" id="SSF48403">
    <property type="entry name" value="Ankyrin repeat"/>
    <property type="match status" value="1"/>
</dbReference>
<dbReference type="InterPro" id="IPR002110">
    <property type="entry name" value="Ankyrin_rpt"/>
</dbReference>
<gene>
    <name evidence="2" type="ORF">LUZ63_016759</name>
</gene>
<dbReference type="Pfam" id="PF12796">
    <property type="entry name" value="Ank_2"/>
    <property type="match status" value="1"/>
</dbReference>
<evidence type="ECO:0000313" key="2">
    <source>
        <dbReference type="EMBL" id="KAJ1685369.1"/>
    </source>
</evidence>
<dbReference type="PANTHER" id="PTHR24121">
    <property type="entry name" value="NO MECHANORECEPTOR POTENTIAL C, ISOFORM D-RELATED"/>
    <property type="match status" value="1"/>
</dbReference>
<protein>
    <submittedName>
        <fullName evidence="2">Uncharacterized protein</fullName>
    </submittedName>
</protein>
<dbReference type="OrthoDB" id="673817at2759"/>
<evidence type="ECO:0000256" key="1">
    <source>
        <dbReference type="PROSITE-ProRule" id="PRU00023"/>
    </source>
</evidence>
<dbReference type="Gene3D" id="1.25.40.20">
    <property type="entry name" value="Ankyrin repeat-containing domain"/>
    <property type="match status" value="1"/>
</dbReference>
<reference evidence="2" key="1">
    <citation type="journal article" date="2022" name="Cell">
        <title>Repeat-based holocentromeres influence genome architecture and karyotype evolution.</title>
        <authorList>
            <person name="Hofstatter P.G."/>
            <person name="Thangavel G."/>
            <person name="Lux T."/>
            <person name="Neumann P."/>
            <person name="Vondrak T."/>
            <person name="Novak P."/>
            <person name="Zhang M."/>
            <person name="Costa L."/>
            <person name="Castellani M."/>
            <person name="Scott A."/>
            <person name="Toegelov H."/>
            <person name="Fuchs J."/>
            <person name="Mata-Sucre Y."/>
            <person name="Dias Y."/>
            <person name="Vanzela A.L.L."/>
            <person name="Huettel B."/>
            <person name="Almeida C.C.S."/>
            <person name="Simkova H."/>
            <person name="Souza G."/>
            <person name="Pedrosa-Harand A."/>
            <person name="Macas J."/>
            <person name="Mayer K.F.X."/>
            <person name="Houben A."/>
            <person name="Marques A."/>
        </authorList>
    </citation>
    <scope>NUCLEOTIDE SEQUENCE</scope>
    <source>
        <strain evidence="2">RhyBre1mFocal</strain>
    </source>
</reference>
<dbReference type="SMART" id="SM00248">
    <property type="entry name" value="ANK"/>
    <property type="match status" value="4"/>
</dbReference>
<feature type="repeat" description="ANK" evidence="1">
    <location>
        <begin position="72"/>
        <end position="104"/>
    </location>
</feature>
<sequence>MAMHKMDKLLLGAAMSGNVRELEMARETPEILLGRTPQQSTCLHISLFFGHEEFSKALLGLDQSLLSCINLSGETPLLVAVKNGNVSLAYDMLKQYKELNLSDMILKQDNNGDNVLHHAIRNGHSDLALELIAAELGLSQGVNIYNESPMYIAVSRDFNDISEKLLEIPISSHVGINNKNALRAAVANGNPG</sequence>
<dbReference type="EMBL" id="JAMQYH010000005">
    <property type="protein sequence ID" value="KAJ1685369.1"/>
    <property type="molecule type" value="Genomic_DNA"/>
</dbReference>
<comment type="caution">
    <text evidence="2">The sequence shown here is derived from an EMBL/GenBank/DDBJ whole genome shotgun (WGS) entry which is preliminary data.</text>
</comment>
<dbReference type="InterPro" id="IPR036770">
    <property type="entry name" value="Ankyrin_rpt-contain_sf"/>
</dbReference>
<dbReference type="AlphaFoldDB" id="A0A9Q0C171"/>
<dbReference type="PROSITE" id="PS50088">
    <property type="entry name" value="ANK_REPEAT"/>
    <property type="match status" value="1"/>
</dbReference>
<keyword evidence="3" id="KW-1185">Reference proteome</keyword>
<name>A0A9Q0C171_9POAL</name>
<keyword evidence="1" id="KW-0040">ANK repeat</keyword>
<dbReference type="Proteomes" id="UP001151287">
    <property type="component" value="Unassembled WGS sequence"/>
</dbReference>
<accession>A0A9Q0C171</accession>
<evidence type="ECO:0000313" key="3">
    <source>
        <dbReference type="Proteomes" id="UP001151287"/>
    </source>
</evidence>
<proteinExistence type="predicted"/>